<evidence type="ECO:0008006" key="3">
    <source>
        <dbReference type="Google" id="ProtNLM"/>
    </source>
</evidence>
<dbReference type="KEGG" id="snay:FZC37_01935"/>
<organism evidence="1 2">
    <name type="scientific">Candidatus Sneabacter namystus</name>
    <dbReference type="NCBI Taxonomy" id="2601646"/>
    <lineage>
        <taxon>Bacteria</taxon>
        <taxon>Pseudomonadati</taxon>
        <taxon>Pseudomonadota</taxon>
        <taxon>Alphaproteobacteria</taxon>
        <taxon>Rickettsiales</taxon>
        <taxon>Rickettsiaceae</taxon>
        <taxon>Rickettsieae</taxon>
        <taxon>Candidatus Sneabacter</taxon>
    </lineage>
</organism>
<evidence type="ECO:0000313" key="2">
    <source>
        <dbReference type="Proteomes" id="UP000323844"/>
    </source>
</evidence>
<dbReference type="EMBL" id="CP043312">
    <property type="protein sequence ID" value="QEK39685.1"/>
    <property type="molecule type" value="Genomic_DNA"/>
</dbReference>
<accession>A0A5C0UHP2</accession>
<keyword evidence="2" id="KW-1185">Reference proteome</keyword>
<dbReference type="RefSeq" id="WP_148952046.1">
    <property type="nucleotide sequence ID" value="NZ_CP043312.1"/>
</dbReference>
<evidence type="ECO:0000313" key="1">
    <source>
        <dbReference type="EMBL" id="QEK39685.1"/>
    </source>
</evidence>
<dbReference type="AlphaFoldDB" id="A0A5C0UHP2"/>
<dbReference type="Proteomes" id="UP000323844">
    <property type="component" value="Chromosome"/>
</dbReference>
<protein>
    <recommendedName>
        <fullName evidence="3">Flagellar FliJ protein</fullName>
    </recommendedName>
</protein>
<gene>
    <name evidence="1" type="ORF">FZC37_01935</name>
</gene>
<name>A0A5C0UHP2_9RICK</name>
<proteinExistence type="predicted"/>
<reference evidence="1 2" key="1">
    <citation type="submission" date="2019-08" db="EMBL/GenBank/DDBJ databases">
        <title>Highly reduced genomes of protist endosymbionts show evolutionary convergence.</title>
        <authorList>
            <person name="George E."/>
            <person name="Husnik F."/>
            <person name="Tashyreva D."/>
            <person name="Prokopchuk G."/>
            <person name="Horak A."/>
            <person name="Kwong W.K."/>
            <person name="Lukes J."/>
            <person name="Keeling P.J."/>
        </authorList>
    </citation>
    <scope>NUCLEOTIDE SEQUENCE [LARGE SCALE GENOMIC DNA]</scope>
    <source>
        <strain evidence="1">1621</strain>
    </source>
</reference>
<sequence length="136" mass="16258">MKIINKLIQVYKAKEKELIYRKNTLEGSITKIEKDIALLHNSRECAANANFDFLYTLHYIERIKSQISLKKLKITDLETILSKINDELLRNFQEQERCKVLKNIYSKRRKTEQDTQDRKTHDEIVSLKNSQFKKQK</sequence>